<dbReference type="EMBL" id="PRLK01000004">
    <property type="protein sequence ID" value="RYC72705.1"/>
    <property type="molecule type" value="Genomic_DNA"/>
</dbReference>
<evidence type="ECO:0000256" key="3">
    <source>
        <dbReference type="SAM" id="Phobius"/>
    </source>
</evidence>
<keyword evidence="3" id="KW-1133">Transmembrane helix</keyword>
<keyword evidence="3" id="KW-0472">Membrane</keyword>
<gene>
    <name evidence="5" type="ORF">G6CMJM_00360</name>
</gene>
<dbReference type="Proteomes" id="UP001190925">
    <property type="component" value="Unassembled WGS sequence"/>
</dbReference>
<proteinExistence type="predicted"/>
<keyword evidence="1" id="KW-0732">Signal</keyword>
<dbReference type="InterPro" id="IPR029051">
    <property type="entry name" value="DUF4352"/>
</dbReference>
<reference evidence="5 6" key="2">
    <citation type="journal article" date="2020" name="Cell Rep.">
        <title>Acquisition and Adaptation of Ultra-small Parasitic Reduced Genome Bacteria to Mammalian Hosts.</title>
        <authorList>
            <person name="McLean J.S."/>
            <person name="Bor B."/>
            <person name="Kerns K.A."/>
            <person name="Liu Q."/>
            <person name="To T.T."/>
            <person name="Solden L."/>
            <person name="Hendrickson E.L."/>
            <person name="Wrighton K."/>
            <person name="Shi W."/>
            <person name="He X."/>
        </authorList>
    </citation>
    <scope>NUCLEOTIDE SEQUENCE [LARGE SCALE GENOMIC DNA]</scope>
    <source>
        <strain evidence="5 6">TM7_CMJM_G6_1_HOT_870</strain>
    </source>
</reference>
<reference evidence="5 6" key="1">
    <citation type="journal article" date="2018" name="bioRxiv">
        <title>Evidence of independent acquisition and adaption of ultra-small bacteria to human hosts across the highly diverse yet reduced genomes of the phylum Saccharibacteria.</title>
        <authorList>
            <person name="McLean J.S."/>
            <person name="Bor B."/>
            <person name="To T.T."/>
            <person name="Liu Q."/>
            <person name="Kearns K.A."/>
            <person name="Solden L.M."/>
            <person name="Wrighton K.C."/>
            <person name="He X."/>
            <person name="Shi W."/>
        </authorList>
    </citation>
    <scope>NUCLEOTIDE SEQUENCE [LARGE SCALE GENOMIC DNA]</scope>
    <source>
        <strain evidence="5 6">TM7_CMJM_G6_1_HOT_870</strain>
    </source>
</reference>
<name>A0ABY0FK74_9BACT</name>
<evidence type="ECO:0000313" key="6">
    <source>
        <dbReference type="Proteomes" id="UP001190925"/>
    </source>
</evidence>
<evidence type="ECO:0000256" key="1">
    <source>
        <dbReference type="ARBA" id="ARBA00022729"/>
    </source>
</evidence>
<comment type="caution">
    <text evidence="5">The sequence shown here is derived from an EMBL/GenBank/DDBJ whole genome shotgun (WGS) entry which is preliminary data.</text>
</comment>
<keyword evidence="3" id="KW-0812">Transmembrane</keyword>
<feature type="region of interest" description="Disordered" evidence="2">
    <location>
        <begin position="31"/>
        <end position="57"/>
    </location>
</feature>
<feature type="domain" description="DUF4352" evidence="4">
    <location>
        <begin position="60"/>
        <end position="177"/>
    </location>
</feature>
<feature type="transmembrane region" description="Helical" evidence="3">
    <location>
        <begin position="12"/>
        <end position="29"/>
    </location>
</feature>
<evidence type="ECO:0000256" key="2">
    <source>
        <dbReference type="SAM" id="MobiDB-lite"/>
    </source>
</evidence>
<dbReference type="Gene3D" id="2.60.40.1240">
    <property type="match status" value="1"/>
</dbReference>
<organism evidence="5 6">
    <name type="scientific">Candidatus Nanogingivalis gingivitcus</name>
    <dbReference type="NCBI Taxonomy" id="2171992"/>
    <lineage>
        <taxon>Bacteria</taxon>
        <taxon>Candidatus Saccharimonadota</taxon>
        <taxon>Candidatus Nanosyncoccalia</taxon>
        <taxon>Candidatus Nanogingivales</taxon>
        <taxon>Candidatus Nanogingivalaceae</taxon>
        <taxon>Candidatus Nanogingivalis</taxon>
    </lineage>
</organism>
<evidence type="ECO:0000259" key="4">
    <source>
        <dbReference type="Pfam" id="PF11611"/>
    </source>
</evidence>
<dbReference type="RefSeq" id="WP_129718768.1">
    <property type="nucleotide sequence ID" value="NZ_PRLK01000004.1"/>
</dbReference>
<keyword evidence="6" id="KW-1185">Reference proteome</keyword>
<sequence length="182" mass="20061">MEKNTKKKSNIIKIIIGLILIVIIGGAIASKSSDPKKVGESNSSTSSKHSSEKDEKTEFKAGDVISFEGRELVVESVERNYKTGNEFIKPKDGKEYVKVNVKIENKSSEKLSYNTFDFKMEDTNGAIESPTFVSTANDLSSGELAKGGKKIGSVVFEVPANSKLKMHYQPSFWSNKDVIINM</sequence>
<dbReference type="Pfam" id="PF11611">
    <property type="entry name" value="DUF4352"/>
    <property type="match status" value="1"/>
</dbReference>
<accession>A0ABY0FK74</accession>
<protein>
    <recommendedName>
        <fullName evidence="4">DUF4352 domain-containing protein</fullName>
    </recommendedName>
</protein>
<evidence type="ECO:0000313" key="5">
    <source>
        <dbReference type="EMBL" id="RYC72705.1"/>
    </source>
</evidence>
<dbReference type="InterPro" id="IPR029050">
    <property type="entry name" value="Immunoprotect_excell_Ig-like"/>
</dbReference>